<dbReference type="AlphaFoldDB" id="E6KW45"/>
<dbReference type="SUPFAM" id="SSF52540">
    <property type="entry name" value="P-loop containing nucleoside triphosphate hydrolases"/>
    <property type="match status" value="1"/>
</dbReference>
<dbReference type="PANTHER" id="PTHR43499">
    <property type="entry name" value="ABC TRANSPORTER I FAMILY MEMBER 1"/>
    <property type="match status" value="1"/>
</dbReference>
<evidence type="ECO:0000256" key="2">
    <source>
        <dbReference type="ARBA" id="ARBA00022741"/>
    </source>
</evidence>
<dbReference type="Gene3D" id="3.40.50.300">
    <property type="entry name" value="P-loop containing nucleotide triphosphate hydrolases"/>
    <property type="match status" value="1"/>
</dbReference>
<keyword evidence="8" id="KW-0378">Hydrolase</keyword>
<dbReference type="Proteomes" id="UP000032871">
    <property type="component" value="Unassembled WGS sequence"/>
</dbReference>
<reference evidence="8 9" key="1">
    <citation type="submission" date="2010-12" db="EMBL/GenBank/DDBJ databases">
        <authorList>
            <person name="Muzny D."/>
            <person name="Qin X."/>
            <person name="Deng J."/>
            <person name="Jiang H."/>
            <person name="Liu Y."/>
            <person name="Qu J."/>
            <person name="Song X.-Z."/>
            <person name="Zhang L."/>
            <person name="Thornton R."/>
            <person name="Coyle M."/>
            <person name="Francisco L."/>
            <person name="Jackson L."/>
            <person name="Javaid M."/>
            <person name="Korchina V."/>
            <person name="Kovar C."/>
            <person name="Mata R."/>
            <person name="Mathew T."/>
            <person name="Ngo R."/>
            <person name="Nguyen L."/>
            <person name="Nguyen N."/>
            <person name="Okwuonu G."/>
            <person name="Ongeri F."/>
            <person name="Pham C."/>
            <person name="Simmons D."/>
            <person name="Wilczek-Boney K."/>
            <person name="Hale W."/>
            <person name="Jakkamsetti A."/>
            <person name="Pham P."/>
            <person name="Ruth R."/>
            <person name="San Lucas F."/>
            <person name="Warren J."/>
            <person name="Zhang J."/>
            <person name="Zhao Z."/>
            <person name="Zhou C."/>
            <person name="Zhu D."/>
            <person name="Lee S."/>
            <person name="Bess C."/>
            <person name="Blankenburg K."/>
            <person name="Forbes L."/>
            <person name="Fu Q."/>
            <person name="Gubbala S."/>
            <person name="Hirani K."/>
            <person name="Jayaseelan J.C."/>
            <person name="Lara F."/>
            <person name="Munidasa M."/>
            <person name="Palculict T."/>
            <person name="Patil S."/>
            <person name="Pu L.-L."/>
            <person name="Saada N."/>
            <person name="Tang L."/>
            <person name="Weissenberger G."/>
            <person name="Zhu Y."/>
            <person name="Hemphill L."/>
            <person name="Shang Y."/>
            <person name="Youmans B."/>
            <person name="Ayvaz T."/>
            <person name="Ross M."/>
            <person name="Santibanez J."/>
            <person name="Aqrawi P."/>
            <person name="Gross S."/>
            <person name="Joshi V."/>
            <person name="Fowler G."/>
            <person name="Nazareth L."/>
            <person name="Reid J."/>
            <person name="Worley K."/>
            <person name="Petrosino J."/>
            <person name="Highlander S."/>
            <person name="Gibbs R."/>
        </authorList>
    </citation>
    <scope>NUCLEOTIDE SEQUENCE [LARGE SCALE GENOMIC DNA]</scope>
    <source>
        <strain evidence="8 9">ATCC 33393</strain>
    </source>
</reference>
<dbReference type="Pfam" id="PF00005">
    <property type="entry name" value="ABC_tran"/>
    <property type="match status" value="1"/>
</dbReference>
<evidence type="ECO:0000256" key="3">
    <source>
        <dbReference type="ARBA" id="ARBA00022748"/>
    </source>
</evidence>
<keyword evidence="9" id="KW-1185">Reference proteome</keyword>
<dbReference type="EMBL" id="AEPS01000002">
    <property type="protein sequence ID" value="EFU68504.1"/>
    <property type="molecule type" value="Genomic_DNA"/>
</dbReference>
<dbReference type="HOGENOM" id="CLU_000604_1_2_6"/>
<feature type="domain" description="ABC transporter" evidence="7">
    <location>
        <begin position="17"/>
        <end position="219"/>
    </location>
</feature>
<evidence type="ECO:0000256" key="1">
    <source>
        <dbReference type="ARBA" id="ARBA00022448"/>
    </source>
</evidence>
<keyword evidence="5" id="KW-1278">Translocase</keyword>
<dbReference type="EC" id="3.6.3.41" evidence="8"/>
<keyword evidence="6" id="KW-0472">Membrane</keyword>
<comment type="caution">
    <text evidence="8">The sequence shown here is derived from an EMBL/GenBank/DDBJ whole genome shotgun (WGS) entry which is preliminary data.</text>
</comment>
<dbReference type="GO" id="GO:0022857">
    <property type="term" value="F:transmembrane transporter activity"/>
    <property type="evidence" value="ECO:0007669"/>
    <property type="project" value="InterPro"/>
</dbReference>
<proteinExistence type="predicted"/>
<dbReference type="InterPro" id="IPR027417">
    <property type="entry name" value="P-loop_NTPase"/>
</dbReference>
<dbReference type="GO" id="GO:0005524">
    <property type="term" value="F:ATP binding"/>
    <property type="evidence" value="ECO:0007669"/>
    <property type="project" value="UniProtKB-KW"/>
</dbReference>
<dbReference type="InterPro" id="IPR003439">
    <property type="entry name" value="ABC_transporter-like_ATP-bd"/>
</dbReference>
<organism evidence="8 9">
    <name type="scientific">Aggregatibacter segnis ATCC 33393</name>
    <dbReference type="NCBI Taxonomy" id="888057"/>
    <lineage>
        <taxon>Bacteria</taxon>
        <taxon>Pseudomonadati</taxon>
        <taxon>Pseudomonadota</taxon>
        <taxon>Gammaproteobacteria</taxon>
        <taxon>Pasteurellales</taxon>
        <taxon>Pasteurellaceae</taxon>
        <taxon>Aggregatibacter</taxon>
    </lineage>
</organism>
<dbReference type="PROSITE" id="PS50893">
    <property type="entry name" value="ABC_TRANSPORTER_2"/>
    <property type="match status" value="1"/>
</dbReference>
<dbReference type="GO" id="GO:0017004">
    <property type="term" value="P:cytochrome complex assembly"/>
    <property type="evidence" value="ECO:0007669"/>
    <property type="project" value="UniProtKB-KW"/>
</dbReference>
<dbReference type="InterPro" id="IPR017871">
    <property type="entry name" value="ABC_transporter-like_CS"/>
</dbReference>
<dbReference type="SMART" id="SM00382">
    <property type="entry name" value="AAA"/>
    <property type="match status" value="1"/>
</dbReference>
<dbReference type="InterPro" id="IPR003593">
    <property type="entry name" value="AAA+_ATPase"/>
</dbReference>
<evidence type="ECO:0000259" key="7">
    <source>
        <dbReference type="PROSITE" id="PS50893"/>
    </source>
</evidence>
<keyword evidence="1" id="KW-0813">Transport</keyword>
<dbReference type="PROSITE" id="PS00211">
    <property type="entry name" value="ABC_TRANSPORTER_1"/>
    <property type="match status" value="1"/>
</dbReference>
<evidence type="ECO:0000256" key="4">
    <source>
        <dbReference type="ARBA" id="ARBA00022840"/>
    </source>
</evidence>
<name>E6KW45_9PAST</name>
<evidence type="ECO:0000313" key="9">
    <source>
        <dbReference type="Proteomes" id="UP000032871"/>
    </source>
</evidence>
<dbReference type="InterPro" id="IPR005895">
    <property type="entry name" value="ABC_transptr_haem_export_CcmA"/>
</dbReference>
<evidence type="ECO:0000256" key="6">
    <source>
        <dbReference type="ARBA" id="ARBA00023136"/>
    </source>
</evidence>
<sequence>MPRKNKSVKQSVMVNQLILENLACQRGDKVLFQYLNLQIQAGDFVQIEGHNGIGKTSLLRIIAGLASPLEGKVRWNSEEITKQREIFHYDLLYLGHQSGIKPELTAWENLRFYQQIGHCHQGDDLLWEVLQTVGLLGREDIPAAQLSAGQQKRIALARLWLSKAPLWILDEPFNAIDKKGVAVLTALFEQHAQNGGIVILTSHQEVPSARLKKINLEQFKCTE</sequence>
<evidence type="ECO:0000313" key="8">
    <source>
        <dbReference type="EMBL" id="EFU68504.1"/>
    </source>
</evidence>
<protein>
    <submittedName>
        <fullName evidence="8">Heme exporter protein CcmA</fullName>
        <ecNumber evidence="8">3.6.3.41</ecNumber>
    </submittedName>
</protein>
<keyword evidence="2" id="KW-0547">Nucleotide-binding</keyword>
<keyword evidence="3" id="KW-0201">Cytochrome c-type biogenesis</keyword>
<keyword evidence="4" id="KW-0067">ATP-binding</keyword>
<evidence type="ECO:0000256" key="5">
    <source>
        <dbReference type="ARBA" id="ARBA00022967"/>
    </source>
</evidence>
<accession>E6KW45</accession>
<dbReference type="NCBIfam" id="TIGR01189">
    <property type="entry name" value="ccmA"/>
    <property type="match status" value="1"/>
</dbReference>
<dbReference type="GO" id="GO:0016887">
    <property type="term" value="F:ATP hydrolysis activity"/>
    <property type="evidence" value="ECO:0007669"/>
    <property type="project" value="InterPro"/>
</dbReference>
<dbReference type="STRING" id="739.GCA_001059425_00838"/>
<dbReference type="NCBIfam" id="NF010061">
    <property type="entry name" value="PRK13538.1"/>
    <property type="match status" value="1"/>
</dbReference>
<gene>
    <name evidence="8" type="primary">ccmA</name>
    <name evidence="8" type="ORF">HMPREF9064_0377</name>
</gene>
<dbReference type="PANTHER" id="PTHR43499:SF1">
    <property type="entry name" value="ABC TRANSPORTER I FAMILY MEMBER 1"/>
    <property type="match status" value="1"/>
</dbReference>